<dbReference type="EMBL" id="JBIAZU010000012">
    <property type="protein sequence ID" value="MFF5297530.1"/>
    <property type="molecule type" value="Genomic_DNA"/>
</dbReference>
<dbReference type="RefSeq" id="WP_157296331.1">
    <property type="nucleotide sequence ID" value="NZ_JBIAZU010000012.1"/>
</dbReference>
<dbReference type="PANTHER" id="PTHR11440">
    <property type="entry name" value="LECITHIN-CHOLESTEROL ACYLTRANSFERASE-RELATED"/>
    <property type="match status" value="1"/>
</dbReference>
<sequence length="475" mass="51098">MPDYRGADVTDLVVVVPGILGSSLTKDGAEVWGTGLRRLLTNVATFGRVVKKGLAIPAGTDPDDPRDGVRASGLITGFTVIPGLLGTDFYDSLKKNLRKDLQLAEKQLQEFAYDWRLSSRVNGPLLAKFLDEKLTAYQKQSGRKDARAILVCHSMGGLVARWCVEKADGARFVRTIVTIGTPYKGSVLALDAVANGVRMPRKIGVDLTELARTLPALYELLPTYRCVELDGAAPRNLADDDVLARVVSLCEDAPSDVADRIRRGLSLHDDLAAAVTARARPACKLIAFRGAEQPTLLSAVVDKRGLKGVEEIGGVVRGGDSVVPDDSAVPPEWAETGAAKLAGGKHSSLPNGNRLREELRVALRHAGRLLAPPARVSSRAPWEARAGKPFEVEITPLPDENGDLPNLDVQVTVDSLETARGASRFHYRARQAGAIHRATVDGLPPGLYRLLVERASARARVIDDLADSLVVFEDD</sequence>
<proteinExistence type="predicted"/>
<organism evidence="1 2">
    <name type="scientific">Paractinoplanes globisporus</name>
    <dbReference type="NCBI Taxonomy" id="113565"/>
    <lineage>
        <taxon>Bacteria</taxon>
        <taxon>Bacillati</taxon>
        <taxon>Actinomycetota</taxon>
        <taxon>Actinomycetes</taxon>
        <taxon>Micromonosporales</taxon>
        <taxon>Micromonosporaceae</taxon>
        <taxon>Paractinoplanes</taxon>
    </lineage>
</organism>
<name>A0ABW6WWJ1_9ACTN</name>
<gene>
    <name evidence="1" type="ORF">ACFY35_49555</name>
</gene>
<keyword evidence="2" id="KW-1185">Reference proteome</keyword>
<dbReference type="InterPro" id="IPR029058">
    <property type="entry name" value="AB_hydrolase_fold"/>
</dbReference>
<accession>A0ABW6WWJ1</accession>
<protein>
    <submittedName>
        <fullName evidence="1">Esterase/lipase family protein</fullName>
    </submittedName>
</protein>
<dbReference type="InterPro" id="IPR003386">
    <property type="entry name" value="LACT/PDAT_acylTrfase"/>
</dbReference>
<comment type="caution">
    <text evidence="1">The sequence shown here is derived from an EMBL/GenBank/DDBJ whole genome shotgun (WGS) entry which is preliminary data.</text>
</comment>
<dbReference type="Pfam" id="PF02450">
    <property type="entry name" value="LCAT"/>
    <property type="match status" value="1"/>
</dbReference>
<dbReference type="Gene3D" id="3.40.50.1820">
    <property type="entry name" value="alpha/beta hydrolase"/>
    <property type="match status" value="1"/>
</dbReference>
<evidence type="ECO:0000313" key="2">
    <source>
        <dbReference type="Proteomes" id="UP001602245"/>
    </source>
</evidence>
<reference evidence="1 2" key="1">
    <citation type="submission" date="2024-10" db="EMBL/GenBank/DDBJ databases">
        <title>The Natural Products Discovery Center: Release of the First 8490 Sequenced Strains for Exploring Actinobacteria Biosynthetic Diversity.</title>
        <authorList>
            <person name="Kalkreuter E."/>
            <person name="Kautsar S.A."/>
            <person name="Yang D."/>
            <person name="Bader C.D."/>
            <person name="Teijaro C.N."/>
            <person name="Fluegel L."/>
            <person name="Davis C.M."/>
            <person name="Simpson J.R."/>
            <person name="Lauterbach L."/>
            <person name="Steele A.D."/>
            <person name="Gui C."/>
            <person name="Meng S."/>
            <person name="Li G."/>
            <person name="Viehrig K."/>
            <person name="Ye F."/>
            <person name="Su P."/>
            <person name="Kiefer A.F."/>
            <person name="Nichols A."/>
            <person name="Cepeda A.J."/>
            <person name="Yan W."/>
            <person name="Fan B."/>
            <person name="Jiang Y."/>
            <person name="Adhikari A."/>
            <person name="Zheng C.-J."/>
            <person name="Schuster L."/>
            <person name="Cowan T.M."/>
            <person name="Smanski M.J."/>
            <person name="Chevrette M.G."/>
            <person name="De Carvalho L.P.S."/>
            <person name="Shen B."/>
        </authorList>
    </citation>
    <scope>NUCLEOTIDE SEQUENCE [LARGE SCALE GENOMIC DNA]</scope>
    <source>
        <strain evidence="1 2">NPDC000087</strain>
    </source>
</reference>
<evidence type="ECO:0000313" key="1">
    <source>
        <dbReference type="EMBL" id="MFF5297530.1"/>
    </source>
</evidence>
<dbReference type="Proteomes" id="UP001602245">
    <property type="component" value="Unassembled WGS sequence"/>
</dbReference>
<dbReference type="SUPFAM" id="SSF53474">
    <property type="entry name" value="alpha/beta-Hydrolases"/>
    <property type="match status" value="1"/>
</dbReference>